<dbReference type="PANTHER" id="PTHR43537:SF24">
    <property type="entry name" value="GLUCONATE OPERON TRANSCRIPTIONAL REPRESSOR"/>
    <property type="match status" value="1"/>
</dbReference>
<dbReference type="Proteomes" id="UP000298468">
    <property type="component" value="Unassembled WGS sequence"/>
</dbReference>
<dbReference type="SUPFAM" id="SSF48008">
    <property type="entry name" value="GntR ligand-binding domain-like"/>
    <property type="match status" value="1"/>
</dbReference>
<dbReference type="Gene3D" id="1.20.120.530">
    <property type="entry name" value="GntR ligand-binding domain-like"/>
    <property type="match status" value="1"/>
</dbReference>
<sequence>MRSPAAASARAAAAPMPSLAPVITMVRSLIRCSSTRAGGSTRVASADFGARHHRLTTFALYCQRPERPPMNHVEVIDAFINRFSRYAGGMQFSPASSSRASSSRGTGPSAAERAYSHVADAIISGELAASALITEGDVAATLGLSRTPVREAFLTLESAGLLRLFPKKGAIVTAVDDIETAELLQVRILLETKAVQLLGDRPGRIDAVDAELQSLIQAQTDAAAAGDLLAYARADHRFHSRIVDETHNSVIDEIYSRLGPRLERLVHRVAVRDPDTIDRLIAEHRLLAEHLQVGDTAAYDQLLRAHLESGHRVPRML</sequence>
<keyword evidence="2" id="KW-0238">DNA-binding</keyword>
<protein>
    <submittedName>
        <fullName evidence="5">GntR family transcriptional regulator</fullName>
    </submittedName>
</protein>
<dbReference type="InterPro" id="IPR000524">
    <property type="entry name" value="Tscrpt_reg_HTH_GntR"/>
</dbReference>
<dbReference type="Gene3D" id="1.10.10.10">
    <property type="entry name" value="Winged helix-like DNA-binding domain superfamily/Winged helix DNA-binding domain"/>
    <property type="match status" value="1"/>
</dbReference>
<dbReference type="InterPro" id="IPR008920">
    <property type="entry name" value="TF_FadR/GntR_C"/>
</dbReference>
<dbReference type="Pfam" id="PF00392">
    <property type="entry name" value="GntR"/>
    <property type="match status" value="1"/>
</dbReference>
<dbReference type="SUPFAM" id="SSF46785">
    <property type="entry name" value="Winged helix' DNA-binding domain"/>
    <property type="match status" value="1"/>
</dbReference>
<evidence type="ECO:0000259" key="4">
    <source>
        <dbReference type="PROSITE" id="PS50949"/>
    </source>
</evidence>
<feature type="domain" description="HTH gntR-type" evidence="4">
    <location>
        <begin position="108"/>
        <end position="175"/>
    </location>
</feature>
<dbReference type="PANTHER" id="PTHR43537">
    <property type="entry name" value="TRANSCRIPTIONAL REGULATOR, GNTR FAMILY"/>
    <property type="match status" value="1"/>
</dbReference>
<accession>A0A4R9BPF6</accession>
<dbReference type="OrthoDB" id="8680240at2"/>
<keyword evidence="3" id="KW-0804">Transcription</keyword>
<dbReference type="SMART" id="SM00895">
    <property type="entry name" value="FCD"/>
    <property type="match status" value="1"/>
</dbReference>
<evidence type="ECO:0000256" key="3">
    <source>
        <dbReference type="ARBA" id="ARBA00023163"/>
    </source>
</evidence>
<name>A0A4R9BPF6_9MICO</name>
<comment type="caution">
    <text evidence="5">The sequence shown here is derived from an EMBL/GenBank/DDBJ whole genome shotgun (WGS) entry which is preliminary data.</text>
</comment>
<reference evidence="5 6" key="1">
    <citation type="submission" date="2019-03" db="EMBL/GenBank/DDBJ databases">
        <title>Genomics of glacier-inhabiting Cryobacterium strains.</title>
        <authorList>
            <person name="Liu Q."/>
            <person name="Xin Y.-H."/>
        </authorList>
    </citation>
    <scope>NUCLEOTIDE SEQUENCE [LARGE SCALE GENOMIC DNA]</scope>
    <source>
        <strain evidence="5 6">Sr59</strain>
    </source>
</reference>
<keyword evidence="1" id="KW-0805">Transcription regulation</keyword>
<evidence type="ECO:0000313" key="5">
    <source>
        <dbReference type="EMBL" id="TFD87241.1"/>
    </source>
</evidence>
<evidence type="ECO:0000256" key="2">
    <source>
        <dbReference type="ARBA" id="ARBA00023125"/>
    </source>
</evidence>
<dbReference type="GO" id="GO:0003700">
    <property type="term" value="F:DNA-binding transcription factor activity"/>
    <property type="evidence" value="ECO:0007669"/>
    <property type="project" value="InterPro"/>
</dbReference>
<organism evidence="5 6">
    <name type="scientific">Cryobacterium lactosi</name>
    <dbReference type="NCBI Taxonomy" id="1259202"/>
    <lineage>
        <taxon>Bacteria</taxon>
        <taxon>Bacillati</taxon>
        <taxon>Actinomycetota</taxon>
        <taxon>Actinomycetes</taxon>
        <taxon>Micrococcales</taxon>
        <taxon>Microbacteriaceae</taxon>
        <taxon>Cryobacterium</taxon>
    </lineage>
</organism>
<dbReference type="AlphaFoldDB" id="A0A4R9BPF6"/>
<dbReference type="EMBL" id="SOHM01000031">
    <property type="protein sequence ID" value="TFD87241.1"/>
    <property type="molecule type" value="Genomic_DNA"/>
</dbReference>
<dbReference type="InterPro" id="IPR036390">
    <property type="entry name" value="WH_DNA-bd_sf"/>
</dbReference>
<keyword evidence="6" id="KW-1185">Reference proteome</keyword>
<gene>
    <name evidence="5" type="ORF">E3T61_15565</name>
</gene>
<dbReference type="SMART" id="SM00345">
    <property type="entry name" value="HTH_GNTR"/>
    <property type="match status" value="1"/>
</dbReference>
<dbReference type="PROSITE" id="PS50949">
    <property type="entry name" value="HTH_GNTR"/>
    <property type="match status" value="1"/>
</dbReference>
<dbReference type="Pfam" id="PF07729">
    <property type="entry name" value="FCD"/>
    <property type="match status" value="1"/>
</dbReference>
<evidence type="ECO:0000256" key="1">
    <source>
        <dbReference type="ARBA" id="ARBA00023015"/>
    </source>
</evidence>
<dbReference type="InterPro" id="IPR036388">
    <property type="entry name" value="WH-like_DNA-bd_sf"/>
</dbReference>
<proteinExistence type="predicted"/>
<dbReference type="InterPro" id="IPR011711">
    <property type="entry name" value="GntR_C"/>
</dbReference>
<dbReference type="GO" id="GO:0003677">
    <property type="term" value="F:DNA binding"/>
    <property type="evidence" value="ECO:0007669"/>
    <property type="project" value="UniProtKB-KW"/>
</dbReference>
<evidence type="ECO:0000313" key="6">
    <source>
        <dbReference type="Proteomes" id="UP000298468"/>
    </source>
</evidence>